<dbReference type="Proteomes" id="UP000582085">
    <property type="component" value="Unassembled WGS sequence"/>
</dbReference>
<feature type="transmembrane region" description="Helical" evidence="1">
    <location>
        <begin position="274"/>
        <end position="301"/>
    </location>
</feature>
<accession>A0ABR6DWY1</accession>
<reference evidence="3 4" key="1">
    <citation type="submission" date="2020-08" db="EMBL/GenBank/DDBJ databases">
        <title>The Agave Microbiome: Exploring the role of microbial communities in plant adaptations to desert environments.</title>
        <authorList>
            <person name="Partida-Martinez L.P."/>
        </authorList>
    </citation>
    <scope>NUCLEOTIDE SEQUENCE [LARGE SCALE GENOMIC DNA]</scope>
    <source>
        <strain evidence="3 4">RAT4</strain>
    </source>
</reference>
<feature type="transmembrane region" description="Helical" evidence="1">
    <location>
        <begin position="205"/>
        <end position="223"/>
    </location>
</feature>
<feature type="transmembrane region" description="Helical" evidence="1">
    <location>
        <begin position="363"/>
        <end position="380"/>
    </location>
</feature>
<evidence type="ECO:0000313" key="3">
    <source>
        <dbReference type="EMBL" id="MBA9080811.1"/>
    </source>
</evidence>
<dbReference type="InterPro" id="IPR038731">
    <property type="entry name" value="RgtA/B/C-like"/>
</dbReference>
<dbReference type="Pfam" id="PF13231">
    <property type="entry name" value="PMT_2"/>
    <property type="match status" value="1"/>
</dbReference>
<evidence type="ECO:0000256" key="1">
    <source>
        <dbReference type="SAM" id="Phobius"/>
    </source>
</evidence>
<comment type="caution">
    <text evidence="3">The sequence shown here is derived from an EMBL/GenBank/DDBJ whole genome shotgun (WGS) entry which is preliminary data.</text>
</comment>
<feature type="domain" description="Glycosyltransferase RgtA/B/C/D-like" evidence="2">
    <location>
        <begin position="92"/>
        <end position="218"/>
    </location>
</feature>
<dbReference type="EMBL" id="JACJIO010000004">
    <property type="protein sequence ID" value="MBA9080811.1"/>
    <property type="molecule type" value="Genomic_DNA"/>
</dbReference>
<protein>
    <recommendedName>
        <fullName evidence="2">Glycosyltransferase RgtA/B/C/D-like domain-containing protein</fullName>
    </recommendedName>
</protein>
<feature type="transmembrane region" description="Helical" evidence="1">
    <location>
        <begin position="416"/>
        <end position="436"/>
    </location>
</feature>
<feature type="transmembrane region" description="Helical" evidence="1">
    <location>
        <begin position="115"/>
        <end position="135"/>
    </location>
</feature>
<keyword evidence="1" id="KW-0812">Transmembrane</keyword>
<keyword evidence="4" id="KW-1185">Reference proteome</keyword>
<proteinExistence type="predicted"/>
<name>A0ABR6DWY1_9MICC</name>
<sequence>MTASPPPARPARHGTDAAVLGFLVICCLGLPAFVASRVGALWIPHNDSWAHSRIAASLAAGELQFVGFNRASMVGMMAPLGPGAGSIVLQHLFVIVCGAVVLAATYSFARFRMEPVRAALVAATVGTAPGFALLSTSYMTDVPMMAGIAGALYFGARFLRSGHALSLVAALAAAVWGVTVREQALAALAAVIFAAWVGRPDRRRWVALGALVAVGMVTLFEVWRRSQPGDDPPEVDPSVGGAIRALLMGGLSLLFVCAPVALAAAQRPRFRRAWAVGTGAGLLAATLVAVLGSGALLGNYLAPEGAYLAMSHGSRRTLPSWLMWSAALVATVAAAVVGSRFGDTLRGPVILQKGHDAPWLRSPEFLAAVFTTIYLAGIALQTASGQPMFERYLYPLIGPLGVMLLGGNMRASLLRGALGLAVVLAVTVPLTLHTWASTGKVWKAAEGLVADGLDPKDIDAGFAWVGYHAQTPLGSADPAPENVGFWGGQFADTRQCTVVSMGEPTVGVGLTERLPYSKYVVTGTDQVVIERLPECR</sequence>
<feature type="transmembrane region" description="Helical" evidence="1">
    <location>
        <begin position="243"/>
        <end position="262"/>
    </location>
</feature>
<organism evidence="3 4">
    <name type="scientific">Micrococcus aloeverae</name>
    <dbReference type="NCBI Taxonomy" id="1391911"/>
    <lineage>
        <taxon>Bacteria</taxon>
        <taxon>Bacillati</taxon>
        <taxon>Actinomycetota</taxon>
        <taxon>Actinomycetes</taxon>
        <taxon>Micrococcales</taxon>
        <taxon>Micrococcaceae</taxon>
        <taxon>Micrococcus</taxon>
    </lineage>
</organism>
<feature type="transmembrane region" description="Helical" evidence="1">
    <location>
        <begin position="321"/>
        <end position="342"/>
    </location>
</feature>
<feature type="transmembrane region" description="Helical" evidence="1">
    <location>
        <begin position="20"/>
        <end position="43"/>
    </location>
</feature>
<evidence type="ECO:0000313" key="4">
    <source>
        <dbReference type="Proteomes" id="UP000582085"/>
    </source>
</evidence>
<evidence type="ECO:0000259" key="2">
    <source>
        <dbReference type="Pfam" id="PF13231"/>
    </source>
</evidence>
<gene>
    <name evidence="3" type="ORF">FHR79_000916</name>
</gene>
<dbReference type="RefSeq" id="WP_182488511.1">
    <property type="nucleotide sequence ID" value="NZ_JACJIO010000004.1"/>
</dbReference>
<feature type="transmembrane region" description="Helical" evidence="1">
    <location>
        <begin position="87"/>
        <end position="109"/>
    </location>
</feature>
<feature type="transmembrane region" description="Helical" evidence="1">
    <location>
        <begin position="165"/>
        <end position="198"/>
    </location>
</feature>
<keyword evidence="1" id="KW-0472">Membrane</keyword>
<keyword evidence="1" id="KW-1133">Transmembrane helix</keyword>